<sequence length="39" mass="4395">MNTSSEAKFGSMSLTLYNVTMCSHAQPRYGVKRRRLDGT</sequence>
<accession>A0ABU1QIP8</accession>
<dbReference type="Proteomes" id="UP001266807">
    <property type="component" value="Unassembled WGS sequence"/>
</dbReference>
<gene>
    <name evidence="1" type="ORF">J2W98_002977</name>
</gene>
<organism evidence="1 2">
    <name type="scientific">Paenibacillus peoriae</name>
    <dbReference type="NCBI Taxonomy" id="59893"/>
    <lineage>
        <taxon>Bacteria</taxon>
        <taxon>Bacillati</taxon>
        <taxon>Bacillota</taxon>
        <taxon>Bacilli</taxon>
        <taxon>Bacillales</taxon>
        <taxon>Paenibacillaceae</taxon>
        <taxon>Paenibacillus</taxon>
    </lineage>
</organism>
<keyword evidence="2" id="KW-1185">Reference proteome</keyword>
<proteinExistence type="predicted"/>
<reference evidence="1 2" key="1">
    <citation type="submission" date="2023-07" db="EMBL/GenBank/DDBJ databases">
        <title>Sorghum-associated microbial communities from plants grown in Nebraska, USA.</title>
        <authorList>
            <person name="Schachtman D."/>
        </authorList>
    </citation>
    <scope>NUCLEOTIDE SEQUENCE [LARGE SCALE GENOMIC DNA]</scope>
    <source>
        <strain evidence="1 2">BE143</strain>
    </source>
</reference>
<dbReference type="EMBL" id="JAVDUG010000003">
    <property type="protein sequence ID" value="MDR6778700.1"/>
    <property type="molecule type" value="Genomic_DNA"/>
</dbReference>
<evidence type="ECO:0000313" key="1">
    <source>
        <dbReference type="EMBL" id="MDR6778700.1"/>
    </source>
</evidence>
<name>A0ABU1QIP8_9BACL</name>
<comment type="caution">
    <text evidence="1">The sequence shown here is derived from an EMBL/GenBank/DDBJ whole genome shotgun (WGS) entry which is preliminary data.</text>
</comment>
<evidence type="ECO:0000313" key="2">
    <source>
        <dbReference type="Proteomes" id="UP001266807"/>
    </source>
</evidence>
<protein>
    <submittedName>
        <fullName evidence="1">Uncharacterized protein</fullName>
    </submittedName>
</protein>